<accession>A0ABV0UTF7</accession>
<evidence type="ECO:0000313" key="2">
    <source>
        <dbReference type="EMBL" id="MEQ2247842.1"/>
    </source>
</evidence>
<dbReference type="Proteomes" id="UP001482620">
    <property type="component" value="Unassembled WGS sequence"/>
</dbReference>
<gene>
    <name evidence="2" type="ORF">ILYODFUR_013229</name>
</gene>
<keyword evidence="3" id="KW-1185">Reference proteome</keyword>
<organism evidence="2 3">
    <name type="scientific">Ilyodon furcidens</name>
    <name type="common">goldbreast splitfin</name>
    <dbReference type="NCBI Taxonomy" id="33524"/>
    <lineage>
        <taxon>Eukaryota</taxon>
        <taxon>Metazoa</taxon>
        <taxon>Chordata</taxon>
        <taxon>Craniata</taxon>
        <taxon>Vertebrata</taxon>
        <taxon>Euteleostomi</taxon>
        <taxon>Actinopterygii</taxon>
        <taxon>Neopterygii</taxon>
        <taxon>Teleostei</taxon>
        <taxon>Neoteleostei</taxon>
        <taxon>Acanthomorphata</taxon>
        <taxon>Ovalentaria</taxon>
        <taxon>Atherinomorphae</taxon>
        <taxon>Cyprinodontiformes</taxon>
        <taxon>Goodeidae</taxon>
        <taxon>Ilyodon</taxon>
    </lineage>
</organism>
<proteinExistence type="predicted"/>
<feature type="compositionally biased region" description="Polar residues" evidence="1">
    <location>
        <begin position="119"/>
        <end position="128"/>
    </location>
</feature>
<comment type="caution">
    <text evidence="2">The sequence shown here is derived from an EMBL/GenBank/DDBJ whole genome shotgun (WGS) entry which is preliminary data.</text>
</comment>
<feature type="compositionally biased region" description="Basic and acidic residues" evidence="1">
    <location>
        <begin position="46"/>
        <end position="65"/>
    </location>
</feature>
<reference evidence="2 3" key="1">
    <citation type="submission" date="2021-06" db="EMBL/GenBank/DDBJ databases">
        <authorList>
            <person name="Palmer J.M."/>
        </authorList>
    </citation>
    <scope>NUCLEOTIDE SEQUENCE [LARGE SCALE GENOMIC DNA]</scope>
    <source>
        <strain evidence="3">if_2019</strain>
        <tissue evidence="2">Muscle</tissue>
    </source>
</reference>
<evidence type="ECO:0000256" key="1">
    <source>
        <dbReference type="SAM" id="MobiDB-lite"/>
    </source>
</evidence>
<name>A0ABV0UTF7_9TELE</name>
<sequence length="134" mass="15162">MESRDSETQSSFLEYVKKETEMFPGQQLLVVKEEVRQDCSSSLDPPDSKPSHMKEEVKLSVKTEKEEKPKFSECNRIKIEDKRKESPTCSLAEQMETEPGGEECGRPEPGRNPGPVCSFQESEITVHQTGKVLV</sequence>
<dbReference type="EMBL" id="JAHRIQ010082163">
    <property type="protein sequence ID" value="MEQ2247842.1"/>
    <property type="molecule type" value="Genomic_DNA"/>
</dbReference>
<feature type="region of interest" description="Disordered" evidence="1">
    <location>
        <begin position="36"/>
        <end position="65"/>
    </location>
</feature>
<feature type="region of interest" description="Disordered" evidence="1">
    <location>
        <begin position="83"/>
        <end position="134"/>
    </location>
</feature>
<evidence type="ECO:0000313" key="3">
    <source>
        <dbReference type="Proteomes" id="UP001482620"/>
    </source>
</evidence>
<protein>
    <submittedName>
        <fullName evidence="2">Uncharacterized protein</fullName>
    </submittedName>
</protein>